<evidence type="ECO:0000313" key="2">
    <source>
        <dbReference type="EMBL" id="NMG18750.1"/>
    </source>
</evidence>
<evidence type="ECO:0000256" key="1">
    <source>
        <dbReference type="SAM" id="Phobius"/>
    </source>
</evidence>
<keyword evidence="1" id="KW-1133">Transmembrane helix</keyword>
<feature type="transmembrane region" description="Helical" evidence="1">
    <location>
        <begin position="41"/>
        <end position="65"/>
    </location>
</feature>
<evidence type="ECO:0000313" key="3">
    <source>
        <dbReference type="Proteomes" id="UP000718564"/>
    </source>
</evidence>
<keyword evidence="3" id="KW-1185">Reference proteome</keyword>
<keyword evidence="1" id="KW-0812">Transmembrane</keyword>
<comment type="caution">
    <text evidence="2">The sequence shown here is derived from an EMBL/GenBank/DDBJ whole genome shotgun (WGS) entry which is preliminary data.</text>
</comment>
<feature type="transmembrane region" description="Helical" evidence="1">
    <location>
        <begin position="71"/>
        <end position="88"/>
    </location>
</feature>
<keyword evidence="1" id="KW-0472">Membrane</keyword>
<protein>
    <submittedName>
        <fullName evidence="2">Uncharacterized protein</fullName>
    </submittedName>
</protein>
<dbReference type="EMBL" id="QMEB01000020">
    <property type="protein sequence ID" value="NMG18750.1"/>
    <property type="molecule type" value="Genomic_DNA"/>
</dbReference>
<reference evidence="2 3" key="1">
    <citation type="submission" date="2018-06" db="EMBL/GenBank/DDBJ databases">
        <title>Comparative genomics of Brasilonema spp. strains.</title>
        <authorList>
            <person name="Alvarenga D.O."/>
            <person name="Fiore M.F."/>
            <person name="Varani A.M."/>
        </authorList>
    </citation>
    <scope>NUCLEOTIDE SEQUENCE [LARGE SCALE GENOMIC DNA]</scope>
    <source>
        <strain evidence="2 3">SPC951</strain>
    </source>
</reference>
<dbReference type="Proteomes" id="UP000718564">
    <property type="component" value="Unassembled WGS sequence"/>
</dbReference>
<accession>A0ABX1P327</accession>
<feature type="transmembrane region" description="Helical" evidence="1">
    <location>
        <begin position="6"/>
        <end position="29"/>
    </location>
</feature>
<organism evidence="2 3">
    <name type="scientific">Brasilonema bromeliae SPC951</name>
    <dbReference type="NCBI Taxonomy" id="385972"/>
    <lineage>
        <taxon>Bacteria</taxon>
        <taxon>Bacillati</taxon>
        <taxon>Cyanobacteriota</taxon>
        <taxon>Cyanophyceae</taxon>
        <taxon>Nostocales</taxon>
        <taxon>Scytonemataceae</taxon>
        <taxon>Brasilonema</taxon>
        <taxon>Bromeliae group (in: Brasilonema)</taxon>
    </lineage>
</organism>
<gene>
    <name evidence="2" type="ORF">DP116_04535</name>
</gene>
<sequence>MFFTQGIVPGLLSWSLLALLHSLVFSGRISNSLLLLKRAEWSVVGTHIFEAIAYLAAGVLCLRNWRSPQIPSGYSVWLVISIAMLLYFQRRDICQLYRNSLARRTYRFPCRSVFCDHLFFSGDGHDAL</sequence>
<proteinExistence type="predicted"/>
<name>A0ABX1P327_9CYAN</name>